<keyword evidence="2" id="KW-1185">Reference proteome</keyword>
<dbReference type="EMBL" id="JAAAXW010000100">
    <property type="protein sequence ID" value="KAF9544023.1"/>
    <property type="molecule type" value="Genomic_DNA"/>
</dbReference>
<accession>A0A9P6F751</accession>
<gene>
    <name evidence="1" type="ORF">EC957_000292</name>
</gene>
<evidence type="ECO:0000313" key="2">
    <source>
        <dbReference type="Proteomes" id="UP000723463"/>
    </source>
</evidence>
<comment type="caution">
    <text evidence="1">The sequence shown here is derived from an EMBL/GenBank/DDBJ whole genome shotgun (WGS) entry which is preliminary data.</text>
</comment>
<reference evidence="1" key="1">
    <citation type="journal article" date="2020" name="Fungal Divers.">
        <title>Resolving the Mortierellaceae phylogeny through synthesis of multi-gene phylogenetics and phylogenomics.</title>
        <authorList>
            <person name="Vandepol N."/>
            <person name="Liber J."/>
            <person name="Desiro A."/>
            <person name="Na H."/>
            <person name="Kennedy M."/>
            <person name="Barry K."/>
            <person name="Grigoriev I.V."/>
            <person name="Miller A.N."/>
            <person name="O'Donnell K."/>
            <person name="Stajich J.E."/>
            <person name="Bonito G."/>
        </authorList>
    </citation>
    <scope>NUCLEOTIDE SEQUENCE</scope>
    <source>
        <strain evidence="1">NRRL 2591</strain>
    </source>
</reference>
<evidence type="ECO:0000313" key="1">
    <source>
        <dbReference type="EMBL" id="KAF9544023.1"/>
    </source>
</evidence>
<proteinExistence type="predicted"/>
<name>A0A9P6F751_9FUNG</name>
<dbReference type="Proteomes" id="UP000723463">
    <property type="component" value="Unassembled WGS sequence"/>
</dbReference>
<organism evidence="1 2">
    <name type="scientific">Mortierella hygrophila</name>
    <dbReference type="NCBI Taxonomy" id="979708"/>
    <lineage>
        <taxon>Eukaryota</taxon>
        <taxon>Fungi</taxon>
        <taxon>Fungi incertae sedis</taxon>
        <taxon>Mucoromycota</taxon>
        <taxon>Mortierellomycotina</taxon>
        <taxon>Mortierellomycetes</taxon>
        <taxon>Mortierellales</taxon>
        <taxon>Mortierellaceae</taxon>
        <taxon>Mortierella</taxon>
    </lineage>
</organism>
<dbReference type="AlphaFoldDB" id="A0A9P6F751"/>
<sequence length="102" mass="12082">MAHSTQTKDSLCFRRTCEYQYIFVVSPNVWSEYFTDKLLMLPGQTDTVCAPSQVWCVKHDKDNENTSAQYGHKWHNYKKSNAAKTYSHFNGVYSCEEYWDEY</sequence>
<protein>
    <submittedName>
        <fullName evidence="1">Uncharacterized protein</fullName>
    </submittedName>
</protein>